<keyword evidence="5 7" id="KW-1133">Transmembrane helix</keyword>
<reference evidence="9 10" key="1">
    <citation type="submission" date="2023-07" db="EMBL/GenBank/DDBJ databases">
        <title>Genomic Encyclopedia of Type Strains, Phase IV (KMG-IV): sequencing the most valuable type-strain genomes for metagenomic binning, comparative biology and taxonomic classification.</title>
        <authorList>
            <person name="Goeker M."/>
        </authorList>
    </citation>
    <scope>NUCLEOTIDE SEQUENCE [LARGE SCALE GENOMIC DNA]</scope>
    <source>
        <strain evidence="9 10">DSM 4006</strain>
    </source>
</reference>
<dbReference type="EMBL" id="JAUSTP010000001">
    <property type="protein sequence ID" value="MDQ0188475.1"/>
    <property type="molecule type" value="Genomic_DNA"/>
</dbReference>
<keyword evidence="3" id="KW-1003">Cell membrane</keyword>
<evidence type="ECO:0000259" key="8">
    <source>
        <dbReference type="PROSITE" id="PS50850"/>
    </source>
</evidence>
<dbReference type="Pfam" id="PF07690">
    <property type="entry name" value="MFS_1"/>
    <property type="match status" value="1"/>
</dbReference>
<dbReference type="InterPro" id="IPR020846">
    <property type="entry name" value="MFS_dom"/>
</dbReference>
<feature type="transmembrane region" description="Helical" evidence="7">
    <location>
        <begin position="218"/>
        <end position="237"/>
    </location>
</feature>
<dbReference type="InterPro" id="IPR036259">
    <property type="entry name" value="MFS_trans_sf"/>
</dbReference>
<accession>A0ABT9XDW7</accession>
<evidence type="ECO:0000256" key="4">
    <source>
        <dbReference type="ARBA" id="ARBA00022692"/>
    </source>
</evidence>
<evidence type="ECO:0000313" key="10">
    <source>
        <dbReference type="Proteomes" id="UP001232973"/>
    </source>
</evidence>
<organism evidence="9 10">
    <name type="scientific">Alicyclobacillus cycloheptanicus</name>
    <dbReference type="NCBI Taxonomy" id="1457"/>
    <lineage>
        <taxon>Bacteria</taxon>
        <taxon>Bacillati</taxon>
        <taxon>Bacillota</taxon>
        <taxon>Bacilli</taxon>
        <taxon>Bacillales</taxon>
        <taxon>Alicyclobacillaceae</taxon>
        <taxon>Alicyclobacillus</taxon>
    </lineage>
</organism>
<dbReference type="PANTHER" id="PTHR43124">
    <property type="entry name" value="PURINE EFFLUX PUMP PBUE"/>
    <property type="match status" value="1"/>
</dbReference>
<feature type="domain" description="Major facilitator superfamily (MFS) profile" evidence="8">
    <location>
        <begin position="11"/>
        <end position="399"/>
    </location>
</feature>
<evidence type="ECO:0000256" key="2">
    <source>
        <dbReference type="ARBA" id="ARBA00022448"/>
    </source>
</evidence>
<keyword evidence="2" id="KW-0813">Transport</keyword>
<evidence type="ECO:0000256" key="1">
    <source>
        <dbReference type="ARBA" id="ARBA00004651"/>
    </source>
</evidence>
<dbReference type="Proteomes" id="UP001232973">
    <property type="component" value="Unassembled WGS sequence"/>
</dbReference>
<dbReference type="SUPFAM" id="SSF103473">
    <property type="entry name" value="MFS general substrate transporter"/>
    <property type="match status" value="1"/>
</dbReference>
<dbReference type="InterPro" id="IPR050189">
    <property type="entry name" value="MFS_Efflux_Transporters"/>
</dbReference>
<proteinExistence type="predicted"/>
<dbReference type="Gene3D" id="1.20.1250.20">
    <property type="entry name" value="MFS general substrate transporter like domains"/>
    <property type="match status" value="1"/>
</dbReference>
<feature type="transmembrane region" description="Helical" evidence="7">
    <location>
        <begin position="45"/>
        <end position="69"/>
    </location>
</feature>
<keyword evidence="10" id="KW-1185">Reference proteome</keyword>
<dbReference type="PROSITE" id="PS50850">
    <property type="entry name" value="MFS"/>
    <property type="match status" value="1"/>
</dbReference>
<feature type="transmembrane region" description="Helical" evidence="7">
    <location>
        <begin position="76"/>
        <end position="99"/>
    </location>
</feature>
<protein>
    <submittedName>
        <fullName evidence="9">ACDE family multidrug resistance protein</fullName>
    </submittedName>
</protein>
<dbReference type="RefSeq" id="WP_274455877.1">
    <property type="nucleotide sequence ID" value="NZ_CP067097.1"/>
</dbReference>
<feature type="transmembrane region" description="Helical" evidence="7">
    <location>
        <begin position="165"/>
        <end position="189"/>
    </location>
</feature>
<evidence type="ECO:0000256" key="5">
    <source>
        <dbReference type="ARBA" id="ARBA00022989"/>
    </source>
</evidence>
<comment type="subcellular location">
    <subcellularLocation>
        <location evidence="1">Cell membrane</location>
        <topology evidence="1">Multi-pass membrane protein</topology>
    </subcellularLocation>
</comment>
<dbReference type="CDD" id="cd17474">
    <property type="entry name" value="MFS_YfmO_like"/>
    <property type="match status" value="1"/>
</dbReference>
<evidence type="ECO:0000256" key="3">
    <source>
        <dbReference type="ARBA" id="ARBA00022475"/>
    </source>
</evidence>
<dbReference type="PANTHER" id="PTHR43124:SF3">
    <property type="entry name" value="CHLORAMPHENICOL EFFLUX PUMP RV0191"/>
    <property type="match status" value="1"/>
</dbReference>
<evidence type="ECO:0000256" key="7">
    <source>
        <dbReference type="SAM" id="Phobius"/>
    </source>
</evidence>
<feature type="transmembrane region" description="Helical" evidence="7">
    <location>
        <begin position="374"/>
        <end position="397"/>
    </location>
</feature>
<keyword evidence="4 7" id="KW-0812">Transmembrane</keyword>
<feature type="transmembrane region" description="Helical" evidence="7">
    <location>
        <begin position="310"/>
        <end position="333"/>
    </location>
</feature>
<feature type="transmembrane region" description="Helical" evidence="7">
    <location>
        <begin position="286"/>
        <end position="304"/>
    </location>
</feature>
<name>A0ABT9XDW7_9BACL</name>
<feature type="transmembrane region" description="Helical" evidence="7">
    <location>
        <begin position="345"/>
        <end position="368"/>
    </location>
</feature>
<feature type="transmembrane region" description="Helical" evidence="7">
    <location>
        <begin position="12"/>
        <end position="33"/>
    </location>
</feature>
<dbReference type="InterPro" id="IPR011701">
    <property type="entry name" value="MFS"/>
</dbReference>
<evidence type="ECO:0000313" key="9">
    <source>
        <dbReference type="EMBL" id="MDQ0188475.1"/>
    </source>
</evidence>
<sequence length="419" mass="44632">MPGGRKPNQWVMVILALIPMLMVLGNAVLIPGLPQMQSRMHVSAMQVSLLITLFSVPAGVVIPIAGFLSDQVQRRFVIVPALLLFGAGGVLAGCAAWFLPNPYVWVLAGRVLQGMGASGTAPIAMAVVGDLFSGDARSRALGINEAGNALGKVISPIVGSAVAAIAWFAVFFIFPVLCLPVAAAIWWLIPEPAKDRQGQPLGQYIRSLKEVLHRDGRWLWVAYLCGAAGLFTLFGILFDLSELLETQYHMMGMRKGLVLAIPLLVLCSTALVAGIVIKKRKPLMKWMVIGGFAVLAAALCAAPLTGRSGWWLVAFSAVGALGIGCVLPSLNMFITSAVDKSRRGVVTSLYGSVRFLGVAAGPPAFTWMRNLSPAFMFFAVAALAVVCAVLVLSLFHVPADEPAKEPRPERPKGRIRARA</sequence>
<dbReference type="PRINTS" id="PR01036">
    <property type="entry name" value="TCRTETB"/>
</dbReference>
<gene>
    <name evidence="9" type="ORF">J2S03_000279</name>
</gene>
<feature type="transmembrane region" description="Helical" evidence="7">
    <location>
        <begin position="257"/>
        <end position="277"/>
    </location>
</feature>
<evidence type="ECO:0000256" key="6">
    <source>
        <dbReference type="ARBA" id="ARBA00023136"/>
    </source>
</evidence>
<keyword evidence="6 7" id="KW-0472">Membrane</keyword>
<comment type="caution">
    <text evidence="9">The sequence shown here is derived from an EMBL/GenBank/DDBJ whole genome shotgun (WGS) entry which is preliminary data.</text>
</comment>